<sequence length="102" mass="11709">LTDMPILEWKTRWMQDMDDILIHLTEQNGWPKLTPLPDMFESFPPSGEEDANNEGNNDNDDDKEKTPIAPPNFERVFQPNSPSTKSMIVATRAITARPILRE</sequence>
<accession>A0A9D4AME3</accession>
<dbReference type="Proteomes" id="UP000828251">
    <property type="component" value="Unassembled WGS sequence"/>
</dbReference>
<comment type="caution">
    <text evidence="2">The sequence shown here is derived from an EMBL/GenBank/DDBJ whole genome shotgun (WGS) entry which is preliminary data.</text>
</comment>
<gene>
    <name evidence="2" type="ORF">J1N35_001671</name>
</gene>
<organism evidence="2 3">
    <name type="scientific">Gossypium stocksii</name>
    <dbReference type="NCBI Taxonomy" id="47602"/>
    <lineage>
        <taxon>Eukaryota</taxon>
        <taxon>Viridiplantae</taxon>
        <taxon>Streptophyta</taxon>
        <taxon>Embryophyta</taxon>
        <taxon>Tracheophyta</taxon>
        <taxon>Spermatophyta</taxon>
        <taxon>Magnoliopsida</taxon>
        <taxon>eudicotyledons</taxon>
        <taxon>Gunneridae</taxon>
        <taxon>Pentapetalae</taxon>
        <taxon>rosids</taxon>
        <taxon>malvids</taxon>
        <taxon>Malvales</taxon>
        <taxon>Malvaceae</taxon>
        <taxon>Malvoideae</taxon>
        <taxon>Gossypium</taxon>
    </lineage>
</organism>
<dbReference type="OrthoDB" id="10479199at2759"/>
<evidence type="ECO:0000313" key="3">
    <source>
        <dbReference type="Proteomes" id="UP000828251"/>
    </source>
</evidence>
<proteinExistence type="predicted"/>
<feature type="non-terminal residue" evidence="2">
    <location>
        <position position="102"/>
    </location>
</feature>
<keyword evidence="3" id="KW-1185">Reference proteome</keyword>
<protein>
    <submittedName>
        <fullName evidence="2">Uncharacterized protein</fullName>
    </submittedName>
</protein>
<dbReference type="EMBL" id="JAIQCV010000001">
    <property type="protein sequence ID" value="KAH1130293.1"/>
    <property type="molecule type" value="Genomic_DNA"/>
</dbReference>
<evidence type="ECO:0000313" key="2">
    <source>
        <dbReference type="EMBL" id="KAH1130293.1"/>
    </source>
</evidence>
<reference evidence="2 3" key="1">
    <citation type="journal article" date="2021" name="Plant Biotechnol. J.">
        <title>Multi-omics assisted identification of the key and species-specific regulatory components of drought-tolerant mechanisms in Gossypium stocksii.</title>
        <authorList>
            <person name="Yu D."/>
            <person name="Ke L."/>
            <person name="Zhang D."/>
            <person name="Wu Y."/>
            <person name="Sun Y."/>
            <person name="Mei J."/>
            <person name="Sun J."/>
            <person name="Sun Y."/>
        </authorList>
    </citation>
    <scope>NUCLEOTIDE SEQUENCE [LARGE SCALE GENOMIC DNA]</scope>
    <source>
        <strain evidence="3">cv. E1</strain>
        <tissue evidence="2">Leaf</tissue>
    </source>
</reference>
<feature type="region of interest" description="Disordered" evidence="1">
    <location>
        <begin position="31"/>
        <end position="85"/>
    </location>
</feature>
<name>A0A9D4AME3_9ROSI</name>
<feature type="compositionally biased region" description="Acidic residues" evidence="1">
    <location>
        <begin position="47"/>
        <end position="61"/>
    </location>
</feature>
<feature type="non-terminal residue" evidence="2">
    <location>
        <position position="1"/>
    </location>
</feature>
<dbReference type="AlphaFoldDB" id="A0A9D4AME3"/>
<evidence type="ECO:0000256" key="1">
    <source>
        <dbReference type="SAM" id="MobiDB-lite"/>
    </source>
</evidence>